<dbReference type="InterPro" id="IPR046560">
    <property type="entry name" value="DUF6714"/>
</dbReference>
<proteinExistence type="predicted"/>
<dbReference type="AlphaFoldDB" id="A0A3A8NLE9"/>
<name>A0A3A8NLE9_9BACT</name>
<comment type="caution">
    <text evidence="1">The sequence shown here is derived from an EMBL/GenBank/DDBJ whole genome shotgun (WGS) entry which is preliminary data.</text>
</comment>
<protein>
    <submittedName>
        <fullName evidence="1">Uncharacterized protein</fullName>
    </submittedName>
</protein>
<dbReference type="RefSeq" id="WP_120647707.1">
    <property type="nucleotide sequence ID" value="NZ_RAWB01000606.1"/>
</dbReference>
<gene>
    <name evidence="1" type="ORF">D7V93_36265</name>
</gene>
<sequence>MTVREEQLRRQIENAFADVPRPADDRIAYAPDAWETPELLSDFRGQHWKDLPVERVRQHAAHLSLLSPEALPYYLPAYLLAALTDFDVRDFLLSQLSIPDESNPDLRRDFQRRFDVLSSAQRNAIQAFLRRMGEEASGPVTRQHWTRALDAYWDAPES</sequence>
<dbReference type="Pfam" id="PF20461">
    <property type="entry name" value="DUF6714"/>
    <property type="match status" value="1"/>
</dbReference>
<keyword evidence="2" id="KW-1185">Reference proteome</keyword>
<evidence type="ECO:0000313" key="2">
    <source>
        <dbReference type="Proteomes" id="UP000272888"/>
    </source>
</evidence>
<dbReference type="Proteomes" id="UP000272888">
    <property type="component" value="Unassembled WGS sequence"/>
</dbReference>
<accession>A0A3A8NLE9</accession>
<evidence type="ECO:0000313" key="1">
    <source>
        <dbReference type="EMBL" id="RKH44349.1"/>
    </source>
</evidence>
<organism evidence="1 2">
    <name type="scientific">Corallococcus llansteffanensis</name>
    <dbReference type="NCBI Taxonomy" id="2316731"/>
    <lineage>
        <taxon>Bacteria</taxon>
        <taxon>Pseudomonadati</taxon>
        <taxon>Myxococcota</taxon>
        <taxon>Myxococcia</taxon>
        <taxon>Myxococcales</taxon>
        <taxon>Cystobacterineae</taxon>
        <taxon>Myxococcaceae</taxon>
        <taxon>Corallococcus</taxon>
    </lineage>
</organism>
<reference evidence="2" key="1">
    <citation type="submission" date="2018-09" db="EMBL/GenBank/DDBJ databases">
        <authorList>
            <person name="Livingstone P.G."/>
            <person name="Whitworth D.E."/>
        </authorList>
    </citation>
    <scope>NUCLEOTIDE SEQUENCE [LARGE SCALE GENOMIC DNA]</scope>
    <source>
        <strain evidence="2">CA051B</strain>
    </source>
</reference>
<dbReference type="EMBL" id="RAWB01000606">
    <property type="protein sequence ID" value="RKH44349.1"/>
    <property type="molecule type" value="Genomic_DNA"/>
</dbReference>